<comment type="caution">
    <text evidence="8">The sequence shown here is derived from an EMBL/GenBank/DDBJ whole genome shotgun (WGS) entry which is preliminary data.</text>
</comment>
<dbReference type="GO" id="GO:0008170">
    <property type="term" value="F:N-methyltransferase activity"/>
    <property type="evidence" value="ECO:0007669"/>
    <property type="project" value="InterPro"/>
</dbReference>
<dbReference type="GO" id="GO:0009307">
    <property type="term" value="P:DNA restriction-modification system"/>
    <property type="evidence" value="ECO:0007669"/>
    <property type="project" value="UniProtKB-KW"/>
</dbReference>
<evidence type="ECO:0000256" key="3">
    <source>
        <dbReference type="ARBA" id="ARBA00022679"/>
    </source>
</evidence>
<evidence type="ECO:0000256" key="5">
    <source>
        <dbReference type="ARBA" id="ARBA00022747"/>
    </source>
</evidence>
<dbReference type="GO" id="GO:0009007">
    <property type="term" value="F:site-specific DNA-methyltransferase (adenine-specific) activity"/>
    <property type="evidence" value="ECO:0007669"/>
    <property type="project" value="UniProtKB-EC"/>
</dbReference>
<evidence type="ECO:0000259" key="7">
    <source>
        <dbReference type="Pfam" id="PF22837"/>
    </source>
</evidence>
<name>A0A5F2B3M2_9LEPT</name>
<keyword evidence="4" id="KW-0949">S-adenosyl-L-methionine</keyword>
<gene>
    <name evidence="8" type="ORF">EHQ76_12630</name>
</gene>
<dbReference type="InterPro" id="IPR054520">
    <property type="entry name" value="M_Eco57I_C"/>
</dbReference>
<evidence type="ECO:0000313" key="9">
    <source>
        <dbReference type="Proteomes" id="UP000298429"/>
    </source>
</evidence>
<evidence type="ECO:0000259" key="6">
    <source>
        <dbReference type="Pfam" id="PF02384"/>
    </source>
</evidence>
<keyword evidence="3" id="KW-0808">Transferase</keyword>
<organism evidence="8 9">
    <name type="scientific">Leptospira barantonii</name>
    <dbReference type="NCBI Taxonomy" id="2023184"/>
    <lineage>
        <taxon>Bacteria</taxon>
        <taxon>Pseudomonadati</taxon>
        <taxon>Spirochaetota</taxon>
        <taxon>Spirochaetia</taxon>
        <taxon>Leptospirales</taxon>
        <taxon>Leptospiraceae</taxon>
        <taxon>Leptospira</taxon>
    </lineage>
</organism>
<dbReference type="SUPFAM" id="SSF53335">
    <property type="entry name" value="S-adenosyl-L-methionine-dependent methyltransferases"/>
    <property type="match status" value="1"/>
</dbReference>
<sequence length="548" mass="62925">MSPGVNSKNKNKYLGQFFTPERVADFLVDWVLGAERIASSDDPERIHRILDPAIGNGIFFESILDKLPNINAEWVGFDLDLQCLNSSRRALENRISKTSILNFYDRDFLLQKEDQKFDIILCNPPYRKISDKNYSKELIQQFEGRSDRKLPGTANLYVFFLLKCLNMIDREGRAAFLVPQDFFNSGYGVFIKSALQESGLLHSLFLLSPQDSLFDEAVTSSCIVLLENSDKVKKSGFQWTRLKPGFFSDKSKLPAGSVESIQTDWIPFPDPEAKWSPIFHRLEKKIQSGEKRTDTEKENLGNYVSLSHFGKFTRGIATGDNDFFLFTKEMVEASGIPEKHFKACIPKSQYARNKIFLYEDWEELSRKGAKVWLLDVKLEYDPNDSHALQSHLQSGITRGVHQRFLPSRRKNWYTQESKSACPILASSFHRTEIRIVRNFSNVVHLTCFHGFNPAPGMEEWVDPLYAYLISSVSKKDLETRRREYARGLWKAEPGDLNSLWVPDFRKLGMPIRNELGNLVSDLKLARSSSEKESSILHRIDSIFKDGVL</sequence>
<dbReference type="Proteomes" id="UP000298429">
    <property type="component" value="Unassembled WGS sequence"/>
</dbReference>
<dbReference type="EMBL" id="RQGN01000062">
    <property type="protein sequence ID" value="TGM00125.1"/>
    <property type="molecule type" value="Genomic_DNA"/>
</dbReference>
<dbReference type="OrthoDB" id="9815272at2"/>
<dbReference type="RefSeq" id="WP_135671254.1">
    <property type="nucleotide sequence ID" value="NZ_RQGN01000062.1"/>
</dbReference>
<evidence type="ECO:0000256" key="2">
    <source>
        <dbReference type="ARBA" id="ARBA00022603"/>
    </source>
</evidence>
<dbReference type="Gene3D" id="3.40.50.150">
    <property type="entry name" value="Vaccinia Virus protein VP39"/>
    <property type="match status" value="1"/>
</dbReference>
<keyword evidence="5" id="KW-0680">Restriction system</keyword>
<reference evidence="8 9" key="1">
    <citation type="journal article" date="2019" name="PLoS Negl. Trop. Dis.">
        <title>Revisiting the worldwide diversity of Leptospira species in the environment.</title>
        <authorList>
            <person name="Vincent A.T."/>
            <person name="Schiettekatte O."/>
            <person name="Bourhy P."/>
            <person name="Veyrier F.J."/>
            <person name="Picardeau M."/>
        </authorList>
    </citation>
    <scope>NUCLEOTIDE SEQUENCE [LARGE SCALE GENOMIC DNA]</scope>
    <source>
        <strain evidence="8 9">201702444</strain>
    </source>
</reference>
<evidence type="ECO:0000313" key="8">
    <source>
        <dbReference type="EMBL" id="TGM00125.1"/>
    </source>
</evidence>
<dbReference type="InterPro" id="IPR002052">
    <property type="entry name" value="DNA_methylase_N6_adenine_CS"/>
</dbReference>
<accession>A0A5F2B3M2</accession>
<evidence type="ECO:0000256" key="1">
    <source>
        <dbReference type="ARBA" id="ARBA00006594"/>
    </source>
</evidence>
<dbReference type="PANTHER" id="PTHR33841:SF5">
    <property type="entry name" value="DNA METHYLASE (MODIFICATION METHYLASE) (METHYLTRANSFERASE)-RELATED"/>
    <property type="match status" value="1"/>
</dbReference>
<dbReference type="PRINTS" id="PR00507">
    <property type="entry name" value="N12N6MTFRASE"/>
</dbReference>
<dbReference type="Pfam" id="PF02384">
    <property type="entry name" value="N6_Mtase"/>
    <property type="match status" value="1"/>
</dbReference>
<feature type="domain" description="Type II methyltransferase M.Eco57I C-terminal" evidence="7">
    <location>
        <begin position="302"/>
        <end position="518"/>
    </location>
</feature>
<dbReference type="PROSITE" id="PS00092">
    <property type="entry name" value="N6_MTASE"/>
    <property type="match status" value="1"/>
</dbReference>
<dbReference type="PANTHER" id="PTHR33841">
    <property type="entry name" value="DNA METHYLTRANSFERASE YEEA-RELATED"/>
    <property type="match status" value="1"/>
</dbReference>
<dbReference type="GO" id="GO:0003677">
    <property type="term" value="F:DNA binding"/>
    <property type="evidence" value="ECO:0007669"/>
    <property type="project" value="InterPro"/>
</dbReference>
<proteinExistence type="inferred from homology"/>
<dbReference type="InterPro" id="IPR003356">
    <property type="entry name" value="DNA_methylase_A-5"/>
</dbReference>
<evidence type="ECO:0000256" key="4">
    <source>
        <dbReference type="ARBA" id="ARBA00022691"/>
    </source>
</evidence>
<keyword evidence="2 8" id="KW-0489">Methyltransferase</keyword>
<dbReference type="GO" id="GO:0032259">
    <property type="term" value="P:methylation"/>
    <property type="evidence" value="ECO:0007669"/>
    <property type="project" value="UniProtKB-KW"/>
</dbReference>
<protein>
    <submittedName>
        <fullName evidence="8">Methylase</fullName>
    </submittedName>
</protein>
<dbReference type="InterPro" id="IPR050953">
    <property type="entry name" value="N4_N6_ade-DNA_methylase"/>
</dbReference>
<dbReference type="InterPro" id="IPR029063">
    <property type="entry name" value="SAM-dependent_MTases_sf"/>
</dbReference>
<dbReference type="AlphaFoldDB" id="A0A5F2B3M2"/>
<dbReference type="Pfam" id="PF22837">
    <property type="entry name" value="M_Eco57I_C"/>
    <property type="match status" value="1"/>
</dbReference>
<comment type="similarity">
    <text evidence="1">Belongs to the N(4)/N(6)-methyltransferase family.</text>
</comment>
<feature type="domain" description="DNA methylase adenine-specific" evidence="6">
    <location>
        <begin position="7"/>
        <end position="233"/>
    </location>
</feature>